<dbReference type="InterPro" id="IPR000412">
    <property type="entry name" value="ABC_2_transport"/>
</dbReference>
<keyword evidence="4 8" id="KW-1003">Cell membrane</keyword>
<evidence type="ECO:0000256" key="3">
    <source>
        <dbReference type="ARBA" id="ARBA00022448"/>
    </source>
</evidence>
<name>A0ABV6YUJ7_UNCC1</name>
<dbReference type="InterPro" id="IPR047817">
    <property type="entry name" value="ABC2_TM_bact-type"/>
</dbReference>
<dbReference type="Gene3D" id="3.40.1710.10">
    <property type="entry name" value="abc type-2 transporter like domain"/>
    <property type="match status" value="1"/>
</dbReference>
<evidence type="ECO:0000256" key="8">
    <source>
        <dbReference type="RuleBase" id="RU361157"/>
    </source>
</evidence>
<comment type="caution">
    <text evidence="10">The sequence shown here is derived from an EMBL/GenBank/DDBJ whole genome shotgun (WGS) entry which is preliminary data.</text>
</comment>
<keyword evidence="11" id="KW-1185">Reference proteome</keyword>
<evidence type="ECO:0000313" key="10">
    <source>
        <dbReference type="EMBL" id="MFC1849842.1"/>
    </source>
</evidence>
<dbReference type="Pfam" id="PF12698">
    <property type="entry name" value="ABC2_membrane_3"/>
    <property type="match status" value="1"/>
</dbReference>
<evidence type="ECO:0000256" key="6">
    <source>
        <dbReference type="ARBA" id="ARBA00022989"/>
    </source>
</evidence>
<dbReference type="Proteomes" id="UP001594351">
    <property type="component" value="Unassembled WGS sequence"/>
</dbReference>
<feature type="transmembrane region" description="Helical" evidence="8">
    <location>
        <begin position="180"/>
        <end position="203"/>
    </location>
</feature>
<evidence type="ECO:0000256" key="1">
    <source>
        <dbReference type="ARBA" id="ARBA00004651"/>
    </source>
</evidence>
<evidence type="ECO:0000256" key="7">
    <source>
        <dbReference type="ARBA" id="ARBA00023136"/>
    </source>
</evidence>
<evidence type="ECO:0000256" key="5">
    <source>
        <dbReference type="ARBA" id="ARBA00022692"/>
    </source>
</evidence>
<sequence length="374" mass="42391">MLKRIRALIKKEYRQIRRDKRTLAVLLFLPMFLLIMFGYAVNFDVHNIKTAVYDQDMSPESRELIKLFTAYEYFDVERTVKSLKEIDRLINTEKIQAAIIIPPHFGRLIHRHELVKIQFLIDGVNGNIGSIATNYMVQIVADYSKNIQVQALAKYGLEYKSLFQVRERIWYNPELKSTLFLLPGLIAFILMITAVVSTALSVVREKELNTIEQITVSPVRSFELMVGKAFPYMIISLTAGTFILIAGWLIFGVSVAGSLLTLFVASLLFLFGALGQGLLISTVAHNQAVAFMMAILSSLLPTLLLSGFIFRIASMPVALQIVSYLVPARYFLVILRGVMLKGTDFTLYFEQFLFLLGFMGLMIFISSMKMSKSM</sequence>
<evidence type="ECO:0000256" key="4">
    <source>
        <dbReference type="ARBA" id="ARBA00022475"/>
    </source>
</evidence>
<accession>A0ABV6YUJ7</accession>
<keyword evidence="5 8" id="KW-0812">Transmembrane</keyword>
<feature type="transmembrane region" description="Helical" evidence="8">
    <location>
        <begin position="317"/>
        <end position="335"/>
    </location>
</feature>
<keyword evidence="7 8" id="KW-0472">Membrane</keyword>
<keyword evidence="6 8" id="KW-1133">Transmembrane helix</keyword>
<feature type="transmembrane region" description="Helical" evidence="8">
    <location>
        <begin position="21"/>
        <end position="41"/>
    </location>
</feature>
<dbReference type="PROSITE" id="PS51012">
    <property type="entry name" value="ABC_TM2"/>
    <property type="match status" value="1"/>
</dbReference>
<feature type="transmembrane region" description="Helical" evidence="8">
    <location>
        <begin position="347"/>
        <end position="368"/>
    </location>
</feature>
<evidence type="ECO:0000256" key="2">
    <source>
        <dbReference type="ARBA" id="ARBA00007783"/>
    </source>
</evidence>
<dbReference type="PANTHER" id="PTHR30294:SF29">
    <property type="entry name" value="MULTIDRUG ABC TRANSPORTER PERMEASE YBHS-RELATED"/>
    <property type="match status" value="1"/>
</dbReference>
<evidence type="ECO:0000313" key="11">
    <source>
        <dbReference type="Proteomes" id="UP001594351"/>
    </source>
</evidence>
<reference evidence="10 11" key="1">
    <citation type="submission" date="2024-09" db="EMBL/GenBank/DDBJ databases">
        <title>Laminarin stimulates single cell rates of sulfate reduction while oxygen inhibits transcriptomic activity in coastal marine sediment.</title>
        <authorList>
            <person name="Lindsay M."/>
            <person name="Orcutt B."/>
            <person name="Emerson D."/>
            <person name="Stepanauskas R."/>
            <person name="D'Angelo T."/>
        </authorList>
    </citation>
    <scope>NUCLEOTIDE SEQUENCE [LARGE SCALE GENOMIC DNA]</scope>
    <source>
        <strain evidence="10">SAG AM-311-K15</strain>
    </source>
</reference>
<dbReference type="InterPro" id="IPR013525">
    <property type="entry name" value="ABC2_TM"/>
</dbReference>
<comment type="similarity">
    <text evidence="2 8">Belongs to the ABC-2 integral membrane protein family.</text>
</comment>
<evidence type="ECO:0000259" key="9">
    <source>
        <dbReference type="PROSITE" id="PS51012"/>
    </source>
</evidence>
<dbReference type="InterPro" id="IPR051449">
    <property type="entry name" value="ABC-2_transporter_component"/>
</dbReference>
<feature type="transmembrane region" description="Helical" evidence="8">
    <location>
        <begin position="288"/>
        <end position="311"/>
    </location>
</feature>
<feature type="transmembrane region" description="Helical" evidence="8">
    <location>
        <begin position="257"/>
        <end position="281"/>
    </location>
</feature>
<protein>
    <recommendedName>
        <fullName evidence="8">Transport permease protein</fullName>
    </recommendedName>
</protein>
<gene>
    <name evidence="10" type="ORF">ACFL27_06500</name>
</gene>
<comment type="subcellular location">
    <subcellularLocation>
        <location evidence="1 8">Cell membrane</location>
        <topology evidence="1 8">Multi-pass membrane protein</topology>
    </subcellularLocation>
</comment>
<dbReference type="PANTHER" id="PTHR30294">
    <property type="entry name" value="MEMBRANE COMPONENT OF ABC TRANSPORTER YHHJ-RELATED"/>
    <property type="match status" value="1"/>
</dbReference>
<keyword evidence="3 8" id="KW-0813">Transport</keyword>
<feature type="transmembrane region" description="Helical" evidence="8">
    <location>
        <begin position="230"/>
        <end position="251"/>
    </location>
</feature>
<dbReference type="EMBL" id="JBHPBY010000062">
    <property type="protein sequence ID" value="MFC1849842.1"/>
    <property type="molecule type" value="Genomic_DNA"/>
</dbReference>
<proteinExistence type="inferred from homology"/>
<dbReference type="PRINTS" id="PR00164">
    <property type="entry name" value="ABC2TRNSPORT"/>
</dbReference>
<feature type="domain" description="ABC transmembrane type-2" evidence="9">
    <location>
        <begin position="137"/>
        <end position="373"/>
    </location>
</feature>
<organism evidence="10 11">
    <name type="scientific">candidate division CSSED10-310 bacterium</name>
    <dbReference type="NCBI Taxonomy" id="2855610"/>
    <lineage>
        <taxon>Bacteria</taxon>
        <taxon>Bacteria division CSSED10-310</taxon>
    </lineage>
</organism>